<keyword evidence="2" id="KW-1133">Transmembrane helix</keyword>
<dbReference type="SUPFAM" id="SSF48097">
    <property type="entry name" value="Regulator of G-protein signaling, RGS"/>
    <property type="match status" value="1"/>
</dbReference>
<dbReference type="EMBL" id="JAOPGA020001077">
    <property type="protein sequence ID" value="KAL0484850.1"/>
    <property type="molecule type" value="Genomic_DNA"/>
</dbReference>
<evidence type="ECO:0000313" key="6">
    <source>
        <dbReference type="Proteomes" id="UP001431209"/>
    </source>
</evidence>
<dbReference type="Gene3D" id="3.30.450.20">
    <property type="entry name" value="PAS domain"/>
    <property type="match status" value="1"/>
</dbReference>
<dbReference type="EMBL" id="JAOPGA020000961">
    <property type="protein sequence ID" value="KAL0483449.1"/>
    <property type="molecule type" value="Genomic_DNA"/>
</dbReference>
<protein>
    <submittedName>
        <fullName evidence="4">RGS7</fullName>
    </submittedName>
</protein>
<accession>A0AAW2Z3F7</accession>
<evidence type="ECO:0000259" key="3">
    <source>
        <dbReference type="PROSITE" id="PS50132"/>
    </source>
</evidence>
<sequence length="708" mass="80371">MSLFESGPPSPTELNTTPTAPDEQSFMTHTLMTWRERDKIGIFKAGSVIKRTTREKLFSLRCKTLVVLSMFFLMAIVAFSAVLFGLFPYKFIEVEDNRVYNGYDRVTNYLSNHYVNLWTIARDTGYRSGNATDFEIENMIPIYNASLENAVYYSPLDFSLQGINFISFHRSDGSIFYQIGFRSAEVTSAFRIIQTGLNSFGQLTVGVNPLVANNNTDFVGTAIYDLSGQPLMLTSAVVRNDVKTVGWITVGLIQNEDFIQDMAENVQMCVTALSVSDLETRREFIDVLKLNPAIPSIKTNWNVDRSNKPSTFDEKLLNGRACPMRSSGKPYTNRRTGAFAVTSVFGAPAFIYRLDIETYNLYIGLVGVFICFAILLVGIILITIVILSFVDRGILYRVKFITKQLEKITEDRNVKARLDNLSKRGDEVNVLGVCVNKMLQSLENDSQKIFTVLNQTLSYEERSRNILKSINDYVICILVKDGTIHEANPSFQEKFRFDPNHNRGTVSITKFLSTLTLNDLTNLSGSAKRIESELVTGFNMKIPVTITASPCRIIVDEESRDALVVVAQNKTEQKDMAKMLRGVLDDLNFAKVWDDPVSRRDFWQYCAKERSTENVNFLQEIEVYRSTKAVDERVKLQNQILQKFLLPTSEQLLNLSAKILDKQLPLVKEGYAQRDLFDALGGFVRSMVVSDTFTRYMDQKKEQEQTEM</sequence>
<name>A0AAW2Z3F7_9EUKA</name>
<feature type="region of interest" description="Disordered" evidence="1">
    <location>
        <begin position="1"/>
        <end position="23"/>
    </location>
</feature>
<feature type="transmembrane region" description="Helical" evidence="2">
    <location>
        <begin position="65"/>
        <end position="89"/>
    </location>
</feature>
<dbReference type="InterPro" id="IPR036305">
    <property type="entry name" value="RGS_sf"/>
</dbReference>
<feature type="transmembrane region" description="Helical" evidence="2">
    <location>
        <begin position="360"/>
        <end position="390"/>
    </location>
</feature>
<keyword evidence="6" id="KW-1185">Reference proteome</keyword>
<dbReference type="Proteomes" id="UP001431209">
    <property type="component" value="Unassembled WGS sequence"/>
</dbReference>
<feature type="domain" description="RGS" evidence="3">
    <location>
        <begin position="588"/>
        <end position="698"/>
    </location>
</feature>
<dbReference type="SMART" id="SM00315">
    <property type="entry name" value="RGS"/>
    <property type="match status" value="1"/>
</dbReference>
<dbReference type="Pfam" id="PF00615">
    <property type="entry name" value="RGS"/>
    <property type="match status" value="1"/>
</dbReference>
<evidence type="ECO:0000313" key="4">
    <source>
        <dbReference type="EMBL" id="KAL0483449.1"/>
    </source>
</evidence>
<reference evidence="4 6" key="1">
    <citation type="submission" date="2024-03" db="EMBL/GenBank/DDBJ databases">
        <title>The Acrasis kona genome and developmental transcriptomes reveal deep origins of eukaryotic multicellular pathways.</title>
        <authorList>
            <person name="Sheikh S."/>
            <person name="Fu C.-J."/>
            <person name="Brown M.W."/>
            <person name="Baldauf S.L."/>
        </authorList>
    </citation>
    <scope>NUCLEOTIDE SEQUENCE [LARGE SCALE GENOMIC DNA]</scope>
    <source>
        <strain evidence="4 6">ATCC MYA-3509</strain>
    </source>
</reference>
<dbReference type="InterPro" id="IPR016137">
    <property type="entry name" value="RGS"/>
</dbReference>
<gene>
    <name evidence="4" type="ORF">AKO1_001374</name>
    <name evidence="5" type="ORF">AKO1_003580</name>
</gene>
<keyword evidence="2" id="KW-0812">Transmembrane</keyword>
<evidence type="ECO:0000313" key="5">
    <source>
        <dbReference type="EMBL" id="KAL0484850.1"/>
    </source>
</evidence>
<dbReference type="AlphaFoldDB" id="A0AAW2Z3F7"/>
<organism evidence="4 6">
    <name type="scientific">Acrasis kona</name>
    <dbReference type="NCBI Taxonomy" id="1008807"/>
    <lineage>
        <taxon>Eukaryota</taxon>
        <taxon>Discoba</taxon>
        <taxon>Heterolobosea</taxon>
        <taxon>Tetramitia</taxon>
        <taxon>Eutetramitia</taxon>
        <taxon>Acrasidae</taxon>
        <taxon>Acrasis</taxon>
    </lineage>
</organism>
<dbReference type="InterPro" id="IPR044926">
    <property type="entry name" value="RGS_subdomain_2"/>
</dbReference>
<dbReference type="PROSITE" id="PS50132">
    <property type="entry name" value="RGS"/>
    <property type="match status" value="1"/>
</dbReference>
<dbReference type="Gene3D" id="1.10.167.10">
    <property type="entry name" value="Regulator of G-protein Signalling 4, domain 2"/>
    <property type="match status" value="1"/>
</dbReference>
<dbReference type="Gene3D" id="6.10.340.10">
    <property type="match status" value="1"/>
</dbReference>
<evidence type="ECO:0000256" key="1">
    <source>
        <dbReference type="SAM" id="MobiDB-lite"/>
    </source>
</evidence>
<evidence type="ECO:0000256" key="2">
    <source>
        <dbReference type="SAM" id="Phobius"/>
    </source>
</evidence>
<keyword evidence="2" id="KW-0472">Membrane</keyword>
<comment type="caution">
    <text evidence="4">The sequence shown here is derived from an EMBL/GenBank/DDBJ whole genome shotgun (WGS) entry which is preliminary data.</text>
</comment>
<proteinExistence type="predicted"/>